<comment type="caution">
    <text evidence="2">The sequence shown here is derived from an EMBL/GenBank/DDBJ whole genome shotgun (WGS) entry which is preliminary data.</text>
</comment>
<dbReference type="OrthoDB" id="3786257at2"/>
<dbReference type="AlphaFoldDB" id="A0A9E5MHQ1"/>
<dbReference type="RefSeq" id="WP_152582768.1">
    <property type="nucleotide sequence ID" value="NZ_VIKT02000002.1"/>
</dbReference>
<proteinExistence type="predicted"/>
<organism evidence="2 3">
    <name type="scientific">Microcella pacifica</name>
    <dbReference type="NCBI Taxonomy" id="2591847"/>
    <lineage>
        <taxon>Bacteria</taxon>
        <taxon>Bacillati</taxon>
        <taxon>Actinomycetota</taxon>
        <taxon>Actinomycetes</taxon>
        <taxon>Micrococcales</taxon>
        <taxon>Microbacteriaceae</taxon>
        <taxon>Microcella</taxon>
    </lineage>
</organism>
<keyword evidence="1" id="KW-1133">Transmembrane helix</keyword>
<name>A0A9E5MHQ1_9MICO</name>
<reference evidence="2 3" key="2">
    <citation type="submission" date="2020-03" db="EMBL/GenBank/DDBJ databases">
        <title>Chryseoglobus sp. isolated from a deep-sea seamount.</title>
        <authorList>
            <person name="Zhang D.-C."/>
        </authorList>
    </citation>
    <scope>NUCLEOTIDE SEQUENCE [LARGE SCALE GENOMIC DNA]</scope>
    <source>
        <strain evidence="2 3">KN1116</strain>
    </source>
</reference>
<evidence type="ECO:0000313" key="2">
    <source>
        <dbReference type="EMBL" id="NHF61848.1"/>
    </source>
</evidence>
<protein>
    <submittedName>
        <fullName evidence="2">Uncharacterized protein</fullName>
    </submittedName>
</protein>
<evidence type="ECO:0000256" key="1">
    <source>
        <dbReference type="SAM" id="Phobius"/>
    </source>
</evidence>
<evidence type="ECO:0000313" key="3">
    <source>
        <dbReference type="Proteomes" id="UP000818266"/>
    </source>
</evidence>
<keyword evidence="1" id="KW-0472">Membrane</keyword>
<accession>A0A9E5MHQ1</accession>
<sequence length="261" mass="26550">MSTTEMDTEFARGVRAELTAIGTKDSRLQRHQRRARAVAVSVGAVVMVGALTGAAVVISNLPGTTTVVPLGNIVTAAHTGTASIDLGSAPANATVVVIDLTCVSGDGRVTALTVPSAGSEGADGSGVHCAIGQTAHIENGLLPAAGTSSITITADPGTAWSATAQYGTSSTTEWGVNANGQTYGVPNVNGVPDLTPARASNGAWGYVFAEELSAMDQEGFINVYESDGTTIIGQQAFHISENIPLDPRLIPREATTEDGSE</sequence>
<keyword evidence="3" id="KW-1185">Reference proteome</keyword>
<feature type="transmembrane region" description="Helical" evidence="1">
    <location>
        <begin position="37"/>
        <end position="58"/>
    </location>
</feature>
<reference evidence="2 3" key="1">
    <citation type="submission" date="2019-06" db="EMBL/GenBank/DDBJ databases">
        <authorList>
            <person name="De-Chao Zhang Q."/>
        </authorList>
    </citation>
    <scope>NUCLEOTIDE SEQUENCE [LARGE SCALE GENOMIC DNA]</scope>
    <source>
        <strain evidence="2 3">KN1116</strain>
    </source>
</reference>
<keyword evidence="1" id="KW-0812">Transmembrane</keyword>
<gene>
    <name evidence="2" type="ORF">FK219_001100</name>
</gene>
<dbReference type="Proteomes" id="UP000818266">
    <property type="component" value="Unassembled WGS sequence"/>
</dbReference>
<dbReference type="EMBL" id="VIKT02000002">
    <property type="protein sequence ID" value="NHF61848.1"/>
    <property type="molecule type" value="Genomic_DNA"/>
</dbReference>